<dbReference type="AlphaFoldDB" id="A0A1J5E0T9"/>
<dbReference type="EMBL" id="MNYI01000065">
    <property type="protein sequence ID" value="OIP41957.1"/>
    <property type="molecule type" value="Genomic_DNA"/>
</dbReference>
<evidence type="ECO:0000313" key="1">
    <source>
        <dbReference type="EMBL" id="OIP41957.1"/>
    </source>
</evidence>
<name>A0A1J5E0T9_9BACT</name>
<gene>
    <name evidence="1" type="ORF">AUJ95_02400</name>
</gene>
<dbReference type="Proteomes" id="UP000183085">
    <property type="component" value="Unassembled WGS sequence"/>
</dbReference>
<sequence>MFEIKCGDPSLSKGPASPAPYTRFVLPFAYNLEKITAEEKPCQSYVLENDPDKIWRERQRQDRVSLTPDTLFQ</sequence>
<organism evidence="1 2">
    <name type="scientific">Candidatus Desantisbacteria bacterium CG2_30_40_21</name>
    <dbReference type="NCBI Taxonomy" id="1817895"/>
    <lineage>
        <taxon>Bacteria</taxon>
        <taxon>Candidatus Desantisiibacteriota</taxon>
    </lineage>
</organism>
<proteinExistence type="predicted"/>
<comment type="caution">
    <text evidence="1">The sequence shown here is derived from an EMBL/GenBank/DDBJ whole genome shotgun (WGS) entry which is preliminary data.</text>
</comment>
<protein>
    <submittedName>
        <fullName evidence="1">Uncharacterized protein</fullName>
    </submittedName>
</protein>
<evidence type="ECO:0000313" key="2">
    <source>
        <dbReference type="Proteomes" id="UP000183085"/>
    </source>
</evidence>
<accession>A0A1J5E0T9</accession>
<dbReference type="STRING" id="1817895.AUJ95_02400"/>
<reference evidence="1 2" key="1">
    <citation type="journal article" date="2016" name="Environ. Microbiol.">
        <title>Genomic resolution of a cold subsurface aquifer community provides metabolic insights for novel microbes adapted to high CO concentrations.</title>
        <authorList>
            <person name="Probst A.J."/>
            <person name="Castelle C.J."/>
            <person name="Singh A."/>
            <person name="Brown C.T."/>
            <person name="Anantharaman K."/>
            <person name="Sharon I."/>
            <person name="Hug L.A."/>
            <person name="Burstein D."/>
            <person name="Emerson J.B."/>
            <person name="Thomas B.C."/>
            <person name="Banfield J.F."/>
        </authorList>
    </citation>
    <scope>NUCLEOTIDE SEQUENCE [LARGE SCALE GENOMIC DNA]</scope>
    <source>
        <strain evidence="1">CG2_30_40_21</strain>
    </source>
</reference>